<comment type="caution">
    <text evidence="1">The sequence shown here is derived from an EMBL/GenBank/DDBJ whole genome shotgun (WGS) entry which is preliminary data.</text>
</comment>
<dbReference type="EMBL" id="VUJX02000005">
    <property type="protein sequence ID" value="KAL0936936.1"/>
    <property type="molecule type" value="Genomic_DNA"/>
</dbReference>
<dbReference type="Proteomes" id="UP000805649">
    <property type="component" value="Unassembled WGS sequence"/>
</dbReference>
<evidence type="ECO:0000313" key="2">
    <source>
        <dbReference type="Proteomes" id="UP000805649"/>
    </source>
</evidence>
<evidence type="ECO:0000313" key="1">
    <source>
        <dbReference type="EMBL" id="KAL0936936.1"/>
    </source>
</evidence>
<gene>
    <name evidence="1" type="ORF">CTRU02_209152</name>
</gene>
<keyword evidence="2" id="KW-1185">Reference proteome</keyword>
<sequence>MSSPLLRPDCPDQSFGPWAGDNCRGGFDFTLKFEETILTIPLQCIFLLVLPLRLGQLYYMNRKTVQNIEGLLKVVSSICVFACSTALLALWASGKAMLKTEATIPTAALVLAASLAYCVLTWLEHDRNVKPSFIPFAYLLLSVILDLPRCRTLWMSEPGRIVPPIFTVSLALRFCMLVHESSGKRRILLPDYRAYAKSTTAGTLSRSTFFWLKSLFIGGYKRNLSLEDLDPLEPGLESEPLYRSYREAWEKVPDKTAGGALYITWLKCFVGQVMSAFIPKICQIGFTYTQPFLIELGIGLAARPQGGSDNNTGYGLIGAYALVYTGIAISTGQYEWRAYRAASVMRGSIIGLVYQKSLRLDMTMPDVSPEGALTLVTTDVETITQGVVYLHDIWGAFVEIAVGIYLIYRQLGSACAMPVAIVFAVLVVTAIISIPIGTSQANWIRASQDRVTTTSKVLGSIKSLKISGLSDLVFSLIRDLRTKELGVSEKYRKLLGATLVLMICIPIWSPILTFCVFAAQSSSDLNIQRAFTAYSLLTLVNRPLGDIILALPILAGSVTSFQRIQDYLNGKERQDNRLSQEGEHKISAETEMPLKISNSVSEESESQEKISVQDMTPQLDEKVVTSKHGKFPWESGPEPATVDEAIKEKPEPQERAPTRTAAPRISDKIVASLQGKFAWDAESEPVIDISDLKIRAKTFTLVLGPVGCGKSTLLKALLGELSSFEGTIRINYPRVGYCDQNAWMPNDTVANIILGQADFDESWYRKVIAACNLEQDLNDWPKGEGTVVGTMGISMSGGQRHRLSLARAVYSKTEFLMLDDPFSGLDSETEDVIFHNLLGEQGLLRQADMTVVVASSDVRRIPYADQVVLLNERGQISEVGTPAELSSKLEARPGGMKAVTHASAGSDAQIAQRAGGRVQAGETAVVDIEYQAKAARRLGDSAVYGFYARSAGWWPLVCFVLSMVVFAFCSSFPNIWLKWWAEARNPGANLGKWLGVYVALGVGSVLAVAVGAWQLFINIINNSGTHFHSLLADTTSKAPLSFHVATDSGITVNRFSQDLQLIDMELPSTALGLAVGVAFGCAEFVMISVASRYIAILLPFLILIFYAIQHFYLRTSRQIRLLDIEYKAPLYSQLIKTLDGLVTIRAFQRQDEFEQKNLDLLNISQRPNYLLFCIQRWLTLSVDMMIAVIAIVLIVVTTTLREQIGPGYMGIALSNILSFSGTIKAALTSWVTLEIAISAVARIRDFSITTEQEADPNDVLTEPPEDWPNKGGIELRGLTASYPSSGTILHDVNLSIKPGEKVAICGRSGSGKSSLVLCILRLMQLDSGSITIDGVDLSTVPHEHVRSRLTAVPQDVFIFDGTVRLNVDPEKTSSDEEIKQALGKVRLWNKVEQRGGLDAIIHDKFFSRGESQLLVFARAMLQKSKVLILDEFTSSLDEDTSSIIYKLVQESFEGWTVIAIAHKLEPIMEFDRVAVLSSGRVVEYDEPKKLVDQEDSAFKRLFELSAGGGE</sequence>
<accession>A0ACC3YZJ9</accession>
<reference evidence="1 2" key="1">
    <citation type="journal article" date="2020" name="Phytopathology">
        <title>Genome Sequence Resources of Colletotrichum truncatum, C. plurivorum, C. musicola, and C. sojae: Four Species Pathogenic to Soybean (Glycine max).</title>
        <authorList>
            <person name="Rogerio F."/>
            <person name="Boufleur T.R."/>
            <person name="Ciampi-Guillardi M."/>
            <person name="Sukno S.A."/>
            <person name="Thon M.R."/>
            <person name="Massola Junior N.S."/>
            <person name="Baroncelli R."/>
        </authorList>
    </citation>
    <scope>NUCLEOTIDE SEQUENCE [LARGE SCALE GENOMIC DNA]</scope>
    <source>
        <strain evidence="1 2">CMES1059</strain>
    </source>
</reference>
<organism evidence="1 2">
    <name type="scientific">Colletotrichum truncatum</name>
    <name type="common">Anthracnose fungus</name>
    <name type="synonym">Colletotrichum capsici</name>
    <dbReference type="NCBI Taxonomy" id="5467"/>
    <lineage>
        <taxon>Eukaryota</taxon>
        <taxon>Fungi</taxon>
        <taxon>Dikarya</taxon>
        <taxon>Ascomycota</taxon>
        <taxon>Pezizomycotina</taxon>
        <taxon>Sordariomycetes</taxon>
        <taxon>Hypocreomycetidae</taxon>
        <taxon>Glomerellales</taxon>
        <taxon>Glomerellaceae</taxon>
        <taxon>Colletotrichum</taxon>
        <taxon>Colletotrichum truncatum species complex</taxon>
    </lineage>
</organism>
<name>A0ACC3YZJ9_COLTU</name>
<proteinExistence type="predicted"/>
<protein>
    <submittedName>
        <fullName evidence="1">ABC multidrug transporter</fullName>
    </submittedName>
</protein>